<dbReference type="InterPro" id="IPR032673">
    <property type="entry name" value="DNA_photolyase_2_CS"/>
</dbReference>
<dbReference type="OrthoDB" id="496749at2759"/>
<evidence type="ECO:0000313" key="16">
    <source>
        <dbReference type="EMBL" id="KAH7306857.1"/>
    </source>
</evidence>
<comment type="function">
    <text evidence="13">Involved in repair of UV radiation-induced DNA damage. Catalyzes the light-dependent monomerization (300-600 nm) of cyclobutylpyrimidine dimers (CPDs), which are formed between adjacent bases on the same DNA strand upon exposure to ultraviolet radiation. Required for plant survival in the presence of UV-B light. Not involved in the repair of (6-4) photoproducts.</text>
</comment>
<dbReference type="SUPFAM" id="SSF48173">
    <property type="entry name" value="Cryptochrome/photolyase FAD-binding domain"/>
    <property type="match status" value="1"/>
</dbReference>
<evidence type="ECO:0000256" key="14">
    <source>
        <dbReference type="SAM" id="MobiDB-lite"/>
    </source>
</evidence>
<dbReference type="Gene3D" id="3.40.50.620">
    <property type="entry name" value="HUPs"/>
    <property type="match status" value="1"/>
</dbReference>
<evidence type="ECO:0000256" key="2">
    <source>
        <dbReference type="ARBA" id="ARBA00006409"/>
    </source>
</evidence>
<evidence type="ECO:0000256" key="5">
    <source>
        <dbReference type="ARBA" id="ARBA00022630"/>
    </source>
</evidence>
<reference evidence="16" key="1">
    <citation type="submission" date="2021-08" db="EMBL/GenBank/DDBJ databases">
        <title>WGS assembly of Ceratopteris richardii.</title>
        <authorList>
            <person name="Marchant D.B."/>
            <person name="Chen G."/>
            <person name="Jenkins J."/>
            <person name="Shu S."/>
            <person name="Leebens-Mack J."/>
            <person name="Grimwood J."/>
            <person name="Schmutz J."/>
            <person name="Soltis P."/>
            <person name="Soltis D."/>
            <person name="Chen Z.-H."/>
        </authorList>
    </citation>
    <scope>NUCLEOTIDE SEQUENCE</scope>
    <source>
        <strain evidence="16">Whitten #5841</strain>
        <tissue evidence="16">Leaf</tissue>
    </source>
</reference>
<evidence type="ECO:0000256" key="10">
    <source>
        <dbReference type="ARBA" id="ARBA00023239"/>
    </source>
</evidence>
<dbReference type="NCBIfam" id="TIGR00591">
    <property type="entry name" value="phr2"/>
    <property type="match status" value="1"/>
</dbReference>
<dbReference type="InterPro" id="IPR036134">
    <property type="entry name" value="Crypto/Photolyase_FAD-like_sf"/>
</dbReference>
<sequence>MQATILKLIHVHRGLVIDSEWKCTQRSFVSAHFLASQKVKMGPGGNTAAGVAVKRQIKESKSQSPKKPKLAKEPWQEVAAGEAKVDGKASTSTEVNAGRVRLLKQATASAAEGAPVVYWMSRDQRSCDNWALLYAAERARQQGSPLCVVFNLVDSFLNAQARHFGFMLRGLRIVDQKLSSMGIPFFLLQGKAEETISEFVEKTGASILVMDFSPLRIGRVWREAVCKRVPPYVSVFEVDAHNVVPVWVASDKQEYGARTIRGKIHRHLPEFLVDYPPLLPPAHAWTLEKSDSIDWESLISEVTKKGAEVPEVKWCEPGEDAAMELLLGEKKGFLRTRIRNYADDRNDPAKPGGLSGLSPYLHYGQLSAQRCALEGRKVRRSYTKDIDAFLEELVIRRELADNFCYYQLHYDSLQGAYEWARNTLLAHASDKREHIYSKDELEKGKTHDELWNAAQLEMVHLGKMHGFMRMYWAKKILEWTRGPEEALTISIYLNDKYELDGRDPNGYVGCMWSICGIHDQVGWQERPVFGKIRYMNYNGCKRKFNVDGYIQYVKRALFELKKAAKNPSEIPPSKTPAKKDAL</sequence>
<accession>A0A8T2S5X7</accession>
<proteinExistence type="inferred from homology"/>
<evidence type="ECO:0000256" key="1">
    <source>
        <dbReference type="ARBA" id="ARBA00001974"/>
    </source>
</evidence>
<dbReference type="PANTHER" id="PTHR10211:SF0">
    <property type="entry name" value="DEOXYRIBODIPYRIMIDINE PHOTO-LYASE"/>
    <property type="match status" value="1"/>
</dbReference>
<keyword evidence="5" id="KW-0285">Flavoprotein</keyword>
<dbReference type="Gene3D" id="1.10.579.10">
    <property type="entry name" value="DNA Cyclobutane Dipyrimidine Photolyase, subunit A, domain 3"/>
    <property type="match status" value="1"/>
</dbReference>
<dbReference type="Proteomes" id="UP000825935">
    <property type="component" value="Chromosome 22"/>
</dbReference>
<keyword evidence="10" id="KW-0456">Lyase</keyword>
<evidence type="ECO:0000256" key="11">
    <source>
        <dbReference type="ARBA" id="ARBA00031671"/>
    </source>
</evidence>
<keyword evidence="17" id="KW-1185">Reference proteome</keyword>
<evidence type="ECO:0000256" key="7">
    <source>
        <dbReference type="ARBA" id="ARBA00022827"/>
    </source>
</evidence>
<comment type="similarity">
    <text evidence="2">Belongs to the DNA photolyase class-2 family.</text>
</comment>
<name>A0A8T2S5X7_CERRI</name>
<evidence type="ECO:0000259" key="15">
    <source>
        <dbReference type="PROSITE" id="PS51645"/>
    </source>
</evidence>
<evidence type="ECO:0000256" key="8">
    <source>
        <dbReference type="ARBA" id="ARBA00023125"/>
    </source>
</evidence>
<dbReference type="InterPro" id="IPR036155">
    <property type="entry name" value="Crypto/Photolyase_N_sf"/>
</dbReference>
<evidence type="ECO:0000256" key="3">
    <source>
        <dbReference type="ARBA" id="ARBA00013149"/>
    </source>
</evidence>
<dbReference type="GO" id="GO:0003677">
    <property type="term" value="F:DNA binding"/>
    <property type="evidence" value="ECO:0007669"/>
    <property type="project" value="UniProtKB-KW"/>
</dbReference>
<dbReference type="EC" id="4.1.99.3" evidence="3"/>
<dbReference type="AlphaFoldDB" id="A0A8T2S5X7"/>
<dbReference type="OMA" id="IHNYLRM"/>
<dbReference type="GO" id="GO:0009650">
    <property type="term" value="P:UV protection"/>
    <property type="evidence" value="ECO:0007669"/>
    <property type="project" value="UniProtKB-ARBA"/>
</dbReference>
<comment type="catalytic activity">
    <reaction evidence="12">
        <text>cyclobutadipyrimidine (in DNA) = 2 pyrimidine residues (in DNA).</text>
        <dbReference type="EC" id="4.1.99.3"/>
    </reaction>
</comment>
<comment type="caution">
    <text evidence="16">The sequence shown here is derived from an EMBL/GenBank/DDBJ whole genome shotgun (WGS) entry which is preliminary data.</text>
</comment>
<dbReference type="InterPro" id="IPR014729">
    <property type="entry name" value="Rossmann-like_a/b/a_fold"/>
</dbReference>
<evidence type="ECO:0000256" key="4">
    <source>
        <dbReference type="ARBA" id="ARBA00014046"/>
    </source>
</evidence>
<gene>
    <name evidence="16" type="ORF">KP509_22G034500</name>
</gene>
<protein>
    <recommendedName>
        <fullName evidence="4">Deoxyribodipyrimidine photo-lyase</fullName>
        <ecNumber evidence="3">4.1.99.3</ecNumber>
    </recommendedName>
    <alternativeName>
        <fullName evidence="11">DNA photolyase</fullName>
    </alternativeName>
</protein>
<dbReference type="Gene3D" id="1.25.40.80">
    <property type="match status" value="1"/>
</dbReference>
<keyword evidence="8" id="KW-0238">DNA-binding</keyword>
<evidence type="ECO:0000313" key="17">
    <source>
        <dbReference type="Proteomes" id="UP000825935"/>
    </source>
</evidence>
<dbReference type="InterPro" id="IPR052219">
    <property type="entry name" value="Photolyase_Class-2"/>
</dbReference>
<dbReference type="InterPro" id="IPR006050">
    <property type="entry name" value="DNA_photolyase_N"/>
</dbReference>
<comment type="cofactor">
    <cofactor evidence="1">
        <name>FAD</name>
        <dbReference type="ChEBI" id="CHEBI:57692"/>
    </cofactor>
</comment>
<keyword evidence="6" id="KW-0227">DNA damage</keyword>
<dbReference type="PROSITE" id="PS01083">
    <property type="entry name" value="DNA_PHOTOLYASES_2_1"/>
    <property type="match status" value="1"/>
</dbReference>
<evidence type="ECO:0000256" key="12">
    <source>
        <dbReference type="ARBA" id="ARBA00033999"/>
    </source>
</evidence>
<dbReference type="FunFam" id="1.25.40.80:FF:000004">
    <property type="entry name" value="Deoxyribodipyrimidine photolyase"/>
    <property type="match status" value="1"/>
</dbReference>
<dbReference type="EMBL" id="CM035427">
    <property type="protein sequence ID" value="KAH7306857.1"/>
    <property type="molecule type" value="Genomic_DNA"/>
</dbReference>
<keyword evidence="9" id="KW-0234">DNA repair</keyword>
<keyword evidence="7" id="KW-0274">FAD</keyword>
<dbReference type="FunFam" id="3.40.50.620:FF:000110">
    <property type="entry name" value="Deoxyribodipyrimidine photolyase"/>
    <property type="match status" value="1"/>
</dbReference>
<dbReference type="FunFam" id="1.10.579.10:FF:000002">
    <property type="entry name" value="Deoxyribodipyrimidine photolyase"/>
    <property type="match status" value="1"/>
</dbReference>
<dbReference type="Pfam" id="PF00875">
    <property type="entry name" value="DNA_photolyase"/>
    <property type="match status" value="1"/>
</dbReference>
<dbReference type="PANTHER" id="PTHR10211">
    <property type="entry name" value="DEOXYRIBODIPYRIMIDINE PHOTOLYASE"/>
    <property type="match status" value="1"/>
</dbReference>
<dbReference type="PROSITE" id="PS51645">
    <property type="entry name" value="PHR_CRY_ALPHA_BETA"/>
    <property type="match status" value="1"/>
</dbReference>
<organism evidence="16 17">
    <name type="scientific">Ceratopteris richardii</name>
    <name type="common">Triangle waterfern</name>
    <dbReference type="NCBI Taxonomy" id="49495"/>
    <lineage>
        <taxon>Eukaryota</taxon>
        <taxon>Viridiplantae</taxon>
        <taxon>Streptophyta</taxon>
        <taxon>Embryophyta</taxon>
        <taxon>Tracheophyta</taxon>
        <taxon>Polypodiopsida</taxon>
        <taxon>Polypodiidae</taxon>
        <taxon>Polypodiales</taxon>
        <taxon>Pteridineae</taxon>
        <taxon>Pteridaceae</taxon>
        <taxon>Parkerioideae</taxon>
        <taxon>Ceratopteris</taxon>
    </lineage>
</organism>
<dbReference type="GO" id="GO:0003904">
    <property type="term" value="F:deoxyribodipyrimidine photo-lyase activity"/>
    <property type="evidence" value="ECO:0007669"/>
    <property type="project" value="UniProtKB-EC"/>
</dbReference>
<dbReference type="InterPro" id="IPR008148">
    <property type="entry name" value="DNA_photolyase_2"/>
</dbReference>
<evidence type="ECO:0000256" key="6">
    <source>
        <dbReference type="ARBA" id="ARBA00022763"/>
    </source>
</evidence>
<dbReference type="SUPFAM" id="SSF52425">
    <property type="entry name" value="Cryptochrome/photolyase, N-terminal domain"/>
    <property type="match status" value="1"/>
</dbReference>
<dbReference type="GO" id="GO:0000719">
    <property type="term" value="P:photoreactive repair"/>
    <property type="evidence" value="ECO:0007669"/>
    <property type="project" value="TreeGrafter"/>
</dbReference>
<feature type="domain" description="Photolyase/cryptochrome alpha/beta" evidence="15">
    <location>
        <begin position="114"/>
        <end position="246"/>
    </location>
</feature>
<evidence type="ECO:0000256" key="13">
    <source>
        <dbReference type="ARBA" id="ARBA00055119"/>
    </source>
</evidence>
<feature type="region of interest" description="Disordered" evidence="14">
    <location>
        <begin position="55"/>
        <end position="86"/>
    </location>
</feature>
<evidence type="ECO:0000256" key="9">
    <source>
        <dbReference type="ARBA" id="ARBA00023204"/>
    </source>
</evidence>